<feature type="compositionally biased region" description="Basic and acidic residues" evidence="7">
    <location>
        <begin position="197"/>
        <end position="231"/>
    </location>
</feature>
<feature type="region of interest" description="Disordered" evidence="7">
    <location>
        <begin position="193"/>
        <end position="242"/>
    </location>
</feature>
<dbReference type="InterPro" id="IPR003689">
    <property type="entry name" value="ZIP"/>
</dbReference>
<feature type="transmembrane region" description="Helical" evidence="8">
    <location>
        <begin position="86"/>
        <end position="107"/>
    </location>
</feature>
<accession>A0AA88IKB6</accession>
<comment type="similarity">
    <text evidence="6">Belongs to the ZIP transporter (TC 2.A.5) family. KE4/Catsup subfamily.</text>
</comment>
<keyword evidence="2" id="KW-0813">Transport</keyword>
<evidence type="ECO:0000256" key="6">
    <source>
        <dbReference type="ARBA" id="ARBA00038485"/>
    </source>
</evidence>
<feature type="transmembrane region" description="Helical" evidence="8">
    <location>
        <begin position="119"/>
        <end position="140"/>
    </location>
</feature>
<keyword evidence="5 8" id="KW-0472">Membrane</keyword>
<dbReference type="AlphaFoldDB" id="A0AA88IKB6"/>
<dbReference type="GO" id="GO:0005385">
    <property type="term" value="F:zinc ion transmembrane transporter activity"/>
    <property type="evidence" value="ECO:0007669"/>
    <property type="project" value="TreeGrafter"/>
</dbReference>
<dbReference type="PANTHER" id="PTHR16950:SF25">
    <property type="entry name" value="ZINC TRANSPORTER SLC39A7"/>
    <property type="match status" value="1"/>
</dbReference>
<evidence type="ECO:0000313" key="10">
    <source>
        <dbReference type="Proteomes" id="UP001187531"/>
    </source>
</evidence>
<name>A0AA88IKB6_ARTSF</name>
<proteinExistence type="inferred from homology"/>
<protein>
    <submittedName>
        <fullName evidence="9">Uncharacterized protein</fullName>
    </submittedName>
</protein>
<dbReference type="Pfam" id="PF02535">
    <property type="entry name" value="Zip"/>
    <property type="match status" value="1"/>
</dbReference>
<organism evidence="9 10">
    <name type="scientific">Artemia franciscana</name>
    <name type="common">Brine shrimp</name>
    <name type="synonym">Artemia sanfranciscana</name>
    <dbReference type="NCBI Taxonomy" id="6661"/>
    <lineage>
        <taxon>Eukaryota</taxon>
        <taxon>Metazoa</taxon>
        <taxon>Ecdysozoa</taxon>
        <taxon>Arthropoda</taxon>
        <taxon>Crustacea</taxon>
        <taxon>Branchiopoda</taxon>
        <taxon>Anostraca</taxon>
        <taxon>Artemiidae</taxon>
        <taxon>Artemia</taxon>
    </lineage>
</organism>
<dbReference type="Proteomes" id="UP001187531">
    <property type="component" value="Unassembled WGS sequence"/>
</dbReference>
<keyword evidence="3 8" id="KW-0812">Transmembrane</keyword>
<dbReference type="PANTHER" id="PTHR16950">
    <property type="entry name" value="ZINC TRANSPORTER SLC39A7 HISTIDINE-RICH MEMBRANE PROTEIN KE4"/>
    <property type="match status" value="1"/>
</dbReference>
<feature type="transmembrane region" description="Helical" evidence="8">
    <location>
        <begin position="338"/>
        <end position="360"/>
    </location>
</feature>
<sequence>MTAVESKVINELDERTPLGTSALDEIKFSIIRDQIVSNKGFSTMKTCVLIVSILLLCLCNGCDAFDNHGHSNESPSLKYPKDPMSLWIEALGATLLISILPFIILFLMPLGDKDQSHPLLKVLLSFSSGGLLGEAFLHLIPHAMITMERAGHDHSQSHDSEHEPHDMSVGLWVISGILTFLIVEKCVHIVKGGHGHSHSETSKIEEKEKEVKAVQKDGNKNSDKNGKDSKNNSDSTENTENPERSIKVAAFLNLAADFTHNFIDGLAIGASFLAGRPIGIITTATVLVHEIPHEISDYAILIKSGCPRRKALFLQLITAFGALSGTVVSLLAEGIDDTATAWILPFTAGGFIYIATVSVIPEIMEKSSFKQSIFEIIAFIAGVCSMALMANFE</sequence>
<comment type="caution">
    <text evidence="9">The sequence shown here is derived from an EMBL/GenBank/DDBJ whole genome shotgun (WGS) entry which is preliminary data.</text>
</comment>
<dbReference type="GO" id="GO:0016020">
    <property type="term" value="C:membrane"/>
    <property type="evidence" value="ECO:0007669"/>
    <property type="project" value="UniProtKB-SubCell"/>
</dbReference>
<dbReference type="EMBL" id="JAVRJZ010000004">
    <property type="protein sequence ID" value="KAK2723292.1"/>
    <property type="molecule type" value="Genomic_DNA"/>
</dbReference>
<comment type="subcellular location">
    <subcellularLocation>
        <location evidence="1">Membrane</location>
        <topology evidence="1">Multi-pass membrane protein</topology>
    </subcellularLocation>
</comment>
<evidence type="ECO:0000256" key="7">
    <source>
        <dbReference type="SAM" id="MobiDB-lite"/>
    </source>
</evidence>
<gene>
    <name evidence="9" type="ORF">QYM36_001818</name>
</gene>
<evidence type="ECO:0000256" key="4">
    <source>
        <dbReference type="ARBA" id="ARBA00022989"/>
    </source>
</evidence>
<reference evidence="9" key="1">
    <citation type="submission" date="2023-07" db="EMBL/GenBank/DDBJ databases">
        <title>Chromosome-level genome assembly of Artemia franciscana.</title>
        <authorList>
            <person name="Jo E."/>
        </authorList>
    </citation>
    <scope>NUCLEOTIDE SEQUENCE</scope>
    <source>
        <tissue evidence="9">Whole body</tissue>
    </source>
</reference>
<evidence type="ECO:0000256" key="1">
    <source>
        <dbReference type="ARBA" id="ARBA00004141"/>
    </source>
</evidence>
<feature type="transmembrane region" description="Helical" evidence="8">
    <location>
        <begin position="311"/>
        <end position="332"/>
    </location>
</feature>
<evidence type="ECO:0000256" key="8">
    <source>
        <dbReference type="SAM" id="Phobius"/>
    </source>
</evidence>
<keyword evidence="10" id="KW-1185">Reference proteome</keyword>
<feature type="transmembrane region" description="Helical" evidence="8">
    <location>
        <begin position="372"/>
        <end position="392"/>
    </location>
</feature>
<evidence type="ECO:0000313" key="9">
    <source>
        <dbReference type="EMBL" id="KAK2723292.1"/>
    </source>
</evidence>
<evidence type="ECO:0000256" key="5">
    <source>
        <dbReference type="ARBA" id="ARBA00023136"/>
    </source>
</evidence>
<evidence type="ECO:0000256" key="2">
    <source>
        <dbReference type="ARBA" id="ARBA00022448"/>
    </source>
</evidence>
<keyword evidence="4 8" id="KW-1133">Transmembrane helix</keyword>
<evidence type="ECO:0000256" key="3">
    <source>
        <dbReference type="ARBA" id="ARBA00022692"/>
    </source>
</evidence>
<dbReference type="GO" id="GO:0006882">
    <property type="term" value="P:intracellular zinc ion homeostasis"/>
    <property type="evidence" value="ECO:0007669"/>
    <property type="project" value="TreeGrafter"/>
</dbReference>